<dbReference type="Proteomes" id="UP000237105">
    <property type="component" value="Unassembled WGS sequence"/>
</dbReference>
<dbReference type="EMBL" id="JXTB01000341">
    <property type="protein sequence ID" value="PON44912.1"/>
    <property type="molecule type" value="Genomic_DNA"/>
</dbReference>
<keyword evidence="2" id="KW-1185">Reference proteome</keyword>
<reference evidence="2" key="1">
    <citation type="submission" date="2016-06" db="EMBL/GenBank/DDBJ databases">
        <title>Parallel loss of symbiosis genes in relatives of nitrogen-fixing non-legume Parasponia.</title>
        <authorList>
            <person name="Van Velzen R."/>
            <person name="Holmer R."/>
            <person name="Bu F."/>
            <person name="Rutten L."/>
            <person name="Van Zeijl A."/>
            <person name="Liu W."/>
            <person name="Santuari L."/>
            <person name="Cao Q."/>
            <person name="Sharma T."/>
            <person name="Shen D."/>
            <person name="Roswanjaya Y."/>
            <person name="Wardhani T."/>
            <person name="Kalhor M.S."/>
            <person name="Jansen J."/>
            <person name="Van den Hoogen J."/>
            <person name="Gungor B."/>
            <person name="Hartog M."/>
            <person name="Hontelez J."/>
            <person name="Verver J."/>
            <person name="Yang W.-C."/>
            <person name="Schijlen E."/>
            <person name="Repin R."/>
            <person name="Schilthuizen M."/>
            <person name="Schranz E."/>
            <person name="Heidstra R."/>
            <person name="Miyata K."/>
            <person name="Fedorova E."/>
            <person name="Kohlen W."/>
            <person name="Bisseling T."/>
            <person name="Smit S."/>
            <person name="Geurts R."/>
        </authorList>
    </citation>
    <scope>NUCLEOTIDE SEQUENCE [LARGE SCALE GENOMIC DNA]</scope>
    <source>
        <strain evidence="2">cv. WU1-14</strain>
    </source>
</reference>
<evidence type="ECO:0000313" key="1">
    <source>
        <dbReference type="EMBL" id="PON44912.1"/>
    </source>
</evidence>
<gene>
    <name evidence="1" type="ORF">PanWU01x14_262850</name>
</gene>
<evidence type="ECO:0000313" key="2">
    <source>
        <dbReference type="Proteomes" id="UP000237105"/>
    </source>
</evidence>
<comment type="caution">
    <text evidence="1">The sequence shown here is derived from an EMBL/GenBank/DDBJ whole genome shotgun (WGS) entry which is preliminary data.</text>
</comment>
<proteinExistence type="predicted"/>
<protein>
    <submittedName>
        <fullName evidence="1">Uncharacterized protein</fullName>
    </submittedName>
</protein>
<sequence>MLPIHAILASSLIFKQLTRRHLSRKTCLTTTNLRAGIWNWGFLSWSSLSHEEAFSERRGCGEGVERPRGWGVMRELRDQESRAAALRLHWI</sequence>
<name>A0A2P5B7Z3_PARAD</name>
<dbReference type="AlphaFoldDB" id="A0A2P5B7Z3"/>
<organism evidence="1 2">
    <name type="scientific">Parasponia andersonii</name>
    <name type="common">Sponia andersonii</name>
    <dbReference type="NCBI Taxonomy" id="3476"/>
    <lineage>
        <taxon>Eukaryota</taxon>
        <taxon>Viridiplantae</taxon>
        <taxon>Streptophyta</taxon>
        <taxon>Embryophyta</taxon>
        <taxon>Tracheophyta</taxon>
        <taxon>Spermatophyta</taxon>
        <taxon>Magnoliopsida</taxon>
        <taxon>eudicotyledons</taxon>
        <taxon>Gunneridae</taxon>
        <taxon>Pentapetalae</taxon>
        <taxon>rosids</taxon>
        <taxon>fabids</taxon>
        <taxon>Rosales</taxon>
        <taxon>Cannabaceae</taxon>
        <taxon>Parasponia</taxon>
    </lineage>
</organism>
<accession>A0A2P5B7Z3</accession>